<gene>
    <name evidence="1" type="ORF">PODLI_1B024676</name>
</gene>
<protein>
    <submittedName>
        <fullName evidence="1">Uncharacterized protein</fullName>
    </submittedName>
</protein>
<dbReference type="AlphaFoldDB" id="A0AA35NW27"/>
<name>A0AA35NW27_9SAUR</name>
<sequence>SQNSAFLDEEFGCFEDLPPESQLKTNRRKSAVISYNMNSIKVPKNFSPELVPTGMICQPTAANGCQMSQTRLN</sequence>
<dbReference type="EMBL" id="OX395126">
    <property type="protein sequence ID" value="CAI5763630.1"/>
    <property type="molecule type" value="Genomic_DNA"/>
</dbReference>
<keyword evidence="2" id="KW-1185">Reference proteome</keyword>
<dbReference type="Proteomes" id="UP001178461">
    <property type="component" value="Chromosome 1"/>
</dbReference>
<organism evidence="1 2">
    <name type="scientific">Podarcis lilfordi</name>
    <name type="common">Lilford's wall lizard</name>
    <dbReference type="NCBI Taxonomy" id="74358"/>
    <lineage>
        <taxon>Eukaryota</taxon>
        <taxon>Metazoa</taxon>
        <taxon>Chordata</taxon>
        <taxon>Craniata</taxon>
        <taxon>Vertebrata</taxon>
        <taxon>Euteleostomi</taxon>
        <taxon>Lepidosauria</taxon>
        <taxon>Squamata</taxon>
        <taxon>Bifurcata</taxon>
        <taxon>Unidentata</taxon>
        <taxon>Episquamata</taxon>
        <taxon>Laterata</taxon>
        <taxon>Lacertibaenia</taxon>
        <taxon>Lacertidae</taxon>
        <taxon>Podarcis</taxon>
    </lineage>
</organism>
<evidence type="ECO:0000313" key="1">
    <source>
        <dbReference type="EMBL" id="CAI5763630.1"/>
    </source>
</evidence>
<feature type="non-terminal residue" evidence="1">
    <location>
        <position position="1"/>
    </location>
</feature>
<accession>A0AA35NW27</accession>
<reference evidence="1" key="1">
    <citation type="submission" date="2022-12" db="EMBL/GenBank/DDBJ databases">
        <authorList>
            <person name="Alioto T."/>
            <person name="Alioto T."/>
            <person name="Gomez Garrido J."/>
        </authorList>
    </citation>
    <scope>NUCLEOTIDE SEQUENCE</scope>
</reference>
<proteinExistence type="predicted"/>
<evidence type="ECO:0000313" key="2">
    <source>
        <dbReference type="Proteomes" id="UP001178461"/>
    </source>
</evidence>